<evidence type="ECO:0000259" key="5">
    <source>
        <dbReference type="PROSITE" id="PS50975"/>
    </source>
</evidence>
<keyword evidence="7" id="KW-1185">Reference proteome</keyword>
<proteinExistence type="predicted"/>
<dbReference type="Gene3D" id="3.30.470.20">
    <property type="entry name" value="ATP-grasp fold, B domain"/>
    <property type="match status" value="1"/>
</dbReference>
<keyword evidence="1" id="KW-0436">Ligase</keyword>
<organism evidence="6 7">
    <name type="scientific">Amycolatopsis albispora</name>
    <dbReference type="NCBI Taxonomy" id="1804986"/>
    <lineage>
        <taxon>Bacteria</taxon>
        <taxon>Bacillati</taxon>
        <taxon>Actinomycetota</taxon>
        <taxon>Actinomycetes</taxon>
        <taxon>Pseudonocardiales</taxon>
        <taxon>Pseudonocardiaceae</taxon>
        <taxon>Amycolatopsis</taxon>
    </lineage>
</organism>
<evidence type="ECO:0000256" key="3">
    <source>
        <dbReference type="ARBA" id="ARBA00022840"/>
    </source>
</evidence>
<dbReference type="PROSITE" id="PS00867">
    <property type="entry name" value="CPSASE_2"/>
    <property type="match status" value="1"/>
</dbReference>
<keyword evidence="3 4" id="KW-0067">ATP-binding</keyword>
<dbReference type="GO" id="GO:0016874">
    <property type="term" value="F:ligase activity"/>
    <property type="evidence" value="ECO:0007669"/>
    <property type="project" value="UniProtKB-KW"/>
</dbReference>
<dbReference type="OrthoDB" id="8441067at2"/>
<sequence length="422" mass="47432">MTTDVFVVGLDEANERTLRRIPGASDYRFHGLLTIEDIQHGEIPIEELLDKAQRELDAFDGEIGAIVGYWDFPVSTMVPLLCRRYGLPSAPLEAIVKCEHKYWSRLEQAKVIDEYPEFAIVDLAGSPEKPEKIDYPLWLKPVKSFSSELAFHVANDQEFADAVREIRDGISRVGKPFQFIMDQLELPPEIENIGGEACLAESALSGVQAAVEGYAYQGEIVVYGALDSINYPDTASFLRHQYPSQLPDEAQARMAEVSERVIRQVGMENGTFSVEFFVHPESNQVCLLEVNPRLSQSHAEIFEDVEGVPNHYRVVQLGLGRDPAAPARRGKWAVSAKWYHRRFEDGLVERVPTEEEIAEIERRIPGVQIELVAEEGQRLSDMPAQDSYSFELADLVIGAASVPEMERKFDDAVAALDFRFSD</sequence>
<dbReference type="AlphaFoldDB" id="A0A344L4A4"/>
<dbReference type="GO" id="GO:0046872">
    <property type="term" value="F:metal ion binding"/>
    <property type="evidence" value="ECO:0007669"/>
    <property type="project" value="InterPro"/>
</dbReference>
<evidence type="ECO:0000313" key="7">
    <source>
        <dbReference type="Proteomes" id="UP000250434"/>
    </source>
</evidence>
<evidence type="ECO:0000256" key="2">
    <source>
        <dbReference type="ARBA" id="ARBA00022741"/>
    </source>
</evidence>
<dbReference type="Pfam" id="PF13535">
    <property type="entry name" value="ATP-grasp_4"/>
    <property type="match status" value="1"/>
</dbReference>
<dbReference type="EMBL" id="CP015163">
    <property type="protein sequence ID" value="AXB42878.1"/>
    <property type="molecule type" value="Genomic_DNA"/>
</dbReference>
<dbReference type="PROSITE" id="PS50975">
    <property type="entry name" value="ATP_GRASP"/>
    <property type="match status" value="1"/>
</dbReference>
<dbReference type="SUPFAM" id="SSF56059">
    <property type="entry name" value="Glutathione synthetase ATP-binding domain-like"/>
    <property type="match status" value="1"/>
</dbReference>
<dbReference type="Proteomes" id="UP000250434">
    <property type="component" value="Chromosome"/>
</dbReference>
<dbReference type="InterPro" id="IPR005479">
    <property type="entry name" value="CPAse_ATP-bd"/>
</dbReference>
<name>A0A344L4A4_9PSEU</name>
<keyword evidence="2 4" id="KW-0547">Nucleotide-binding</keyword>
<protein>
    <submittedName>
        <fullName evidence="6">Biotin carboxylase</fullName>
    </submittedName>
</protein>
<dbReference type="PANTHER" id="PTHR43585:SF2">
    <property type="entry name" value="ATP-GRASP ENZYME FSQD"/>
    <property type="match status" value="1"/>
</dbReference>
<evidence type="ECO:0000256" key="1">
    <source>
        <dbReference type="ARBA" id="ARBA00022598"/>
    </source>
</evidence>
<evidence type="ECO:0000256" key="4">
    <source>
        <dbReference type="PROSITE-ProRule" id="PRU00409"/>
    </source>
</evidence>
<reference evidence="6 7" key="1">
    <citation type="submission" date="2016-04" db="EMBL/GenBank/DDBJ databases">
        <title>Complete genome sequence and analysis of deep-sea sediment isolate, Amycolatopsis sp. WP1.</title>
        <authorList>
            <person name="Wang H."/>
            <person name="Chen S."/>
            <person name="Wu Q."/>
        </authorList>
    </citation>
    <scope>NUCLEOTIDE SEQUENCE [LARGE SCALE GENOMIC DNA]</scope>
    <source>
        <strain evidence="6 7">WP1</strain>
    </source>
</reference>
<dbReference type="PANTHER" id="PTHR43585">
    <property type="entry name" value="FUMIPYRROLE BIOSYNTHESIS PROTEIN C"/>
    <property type="match status" value="1"/>
</dbReference>
<gene>
    <name evidence="6" type="ORF">A4R43_10285</name>
</gene>
<dbReference type="KEGG" id="aab:A4R43_10285"/>
<dbReference type="RefSeq" id="WP_113692132.1">
    <property type="nucleotide sequence ID" value="NZ_CP015163.1"/>
</dbReference>
<evidence type="ECO:0000313" key="6">
    <source>
        <dbReference type="EMBL" id="AXB42878.1"/>
    </source>
</evidence>
<dbReference type="GO" id="GO:0005524">
    <property type="term" value="F:ATP binding"/>
    <property type="evidence" value="ECO:0007669"/>
    <property type="project" value="UniProtKB-UniRule"/>
</dbReference>
<accession>A0A344L4A4</accession>
<dbReference type="InterPro" id="IPR011761">
    <property type="entry name" value="ATP-grasp"/>
</dbReference>
<dbReference type="InterPro" id="IPR052032">
    <property type="entry name" value="ATP-dep_AA_Ligase"/>
</dbReference>
<feature type="domain" description="ATP-grasp" evidence="5">
    <location>
        <begin position="79"/>
        <end position="319"/>
    </location>
</feature>